<comment type="similarity">
    <text evidence="2">Belongs to the UPF0053 family.</text>
</comment>
<reference evidence="13 14" key="1">
    <citation type="submission" date="2024-04" db="EMBL/GenBank/DDBJ databases">
        <title>Human intestinal bacterial collection.</title>
        <authorList>
            <person name="Pauvert C."/>
            <person name="Hitch T.C.A."/>
            <person name="Clavel T."/>
        </authorList>
    </citation>
    <scope>NUCLEOTIDE SEQUENCE [LARGE SCALE GENOMIC DNA]</scope>
    <source>
        <strain evidence="13 14">CLA-AA-H249</strain>
    </source>
</reference>
<feature type="domain" description="CBS" evidence="11">
    <location>
        <begin position="208"/>
        <end position="268"/>
    </location>
</feature>
<dbReference type="EMBL" id="JBBNIN010000002">
    <property type="protein sequence ID" value="MEQ2710012.1"/>
    <property type="molecule type" value="Genomic_DNA"/>
</dbReference>
<sequence length="427" mass="48024">MDPSTILQIVEIIVLLSLSAYFSSAETALTTVNPHSMRAMAEDGNKKAALVLKLIENPSQMLSSILVGNNLVNISLTSLTTTIAIRIFGSMGAGIATAVITILVLIFGEITPKTYATINNTKIALSYASSIYLVTKLLTPIVYLINKLSTGILMIFHIDSKQSKRIMTERELRTIVDVSHEDGVIEEAEKDMLNNVFDFKESLAKDIMIPRIDVTFVSVDASYEEVLEIFREAGYSRLPVYEGSKDHVVGIVYFKDVYFYRSQHRGEIFHLRDVLRKPFFTYETQKVSSLLAQMREKSVSFSIVLDEYGVTAGLITLEDIVEEIFGELRDEYDESEEDTFKELPDGSYMVSASLKLDDLDDLLHVNLDSEDYDSLGGYIIELLDHLPSEGEIAEDEHFTFKVVSVDKNRMETIHIIPKENSNHISQN</sequence>
<dbReference type="InterPro" id="IPR000644">
    <property type="entry name" value="CBS_dom"/>
</dbReference>
<dbReference type="Gene3D" id="3.10.580.10">
    <property type="entry name" value="CBS-domain"/>
    <property type="match status" value="1"/>
</dbReference>
<dbReference type="CDD" id="cd04590">
    <property type="entry name" value="CBS_pair_CorC_HlyC_assoc"/>
    <property type="match status" value="1"/>
</dbReference>
<evidence type="ECO:0000259" key="12">
    <source>
        <dbReference type="PROSITE" id="PS51846"/>
    </source>
</evidence>
<proteinExistence type="inferred from homology"/>
<evidence type="ECO:0000313" key="14">
    <source>
        <dbReference type="Proteomes" id="UP001482154"/>
    </source>
</evidence>
<gene>
    <name evidence="13" type="ORF">AAAU51_02315</name>
</gene>
<dbReference type="PROSITE" id="PS51846">
    <property type="entry name" value="CNNM"/>
    <property type="match status" value="1"/>
</dbReference>
<evidence type="ECO:0000256" key="7">
    <source>
        <dbReference type="ARBA" id="ARBA00023136"/>
    </source>
</evidence>
<dbReference type="SMART" id="SM01091">
    <property type="entry name" value="CorC_HlyC"/>
    <property type="match status" value="1"/>
</dbReference>
<evidence type="ECO:0000256" key="1">
    <source>
        <dbReference type="ARBA" id="ARBA00004141"/>
    </source>
</evidence>
<dbReference type="InterPro" id="IPR046342">
    <property type="entry name" value="CBS_dom_sf"/>
</dbReference>
<dbReference type="Pfam" id="PF03471">
    <property type="entry name" value="CorC_HlyC"/>
    <property type="match status" value="1"/>
</dbReference>
<accession>A0ABV1IUN0</accession>
<dbReference type="RefSeq" id="WP_022374238.1">
    <property type="nucleotide sequence ID" value="NZ_JAOQJG010000002.1"/>
</dbReference>
<dbReference type="InterPro" id="IPR044751">
    <property type="entry name" value="Ion_transp-like_CBS"/>
</dbReference>
<evidence type="ECO:0000256" key="8">
    <source>
        <dbReference type="PROSITE-ProRule" id="PRU00703"/>
    </source>
</evidence>
<keyword evidence="6 8" id="KW-0129">CBS domain</keyword>
<feature type="transmembrane region" description="Helical" evidence="10">
    <location>
        <begin position="83"/>
        <end position="107"/>
    </location>
</feature>
<evidence type="ECO:0000313" key="13">
    <source>
        <dbReference type="EMBL" id="MEQ2710012.1"/>
    </source>
</evidence>
<keyword evidence="3 9" id="KW-0812">Transmembrane</keyword>
<evidence type="ECO:0000256" key="3">
    <source>
        <dbReference type="ARBA" id="ARBA00022692"/>
    </source>
</evidence>
<organism evidence="13 14">
    <name type="scientific">Anaerostipes amylophilus</name>
    <dbReference type="NCBI Taxonomy" id="2981779"/>
    <lineage>
        <taxon>Bacteria</taxon>
        <taxon>Bacillati</taxon>
        <taxon>Bacillota</taxon>
        <taxon>Clostridia</taxon>
        <taxon>Lachnospirales</taxon>
        <taxon>Lachnospiraceae</taxon>
        <taxon>Anaerostipes</taxon>
    </lineage>
</organism>
<dbReference type="InterPro" id="IPR036318">
    <property type="entry name" value="FAD-bd_PCMH-like_sf"/>
</dbReference>
<comment type="subcellular location">
    <subcellularLocation>
        <location evidence="1">Membrane</location>
        <topology evidence="1">Multi-pass membrane protein</topology>
    </subcellularLocation>
</comment>
<feature type="domain" description="CNNM transmembrane" evidence="12">
    <location>
        <begin position="1"/>
        <end position="189"/>
    </location>
</feature>
<evidence type="ECO:0000256" key="4">
    <source>
        <dbReference type="ARBA" id="ARBA00022737"/>
    </source>
</evidence>
<feature type="domain" description="CBS" evidence="11">
    <location>
        <begin position="274"/>
        <end position="331"/>
    </location>
</feature>
<evidence type="ECO:0000256" key="2">
    <source>
        <dbReference type="ARBA" id="ARBA00006337"/>
    </source>
</evidence>
<evidence type="ECO:0000256" key="5">
    <source>
        <dbReference type="ARBA" id="ARBA00022989"/>
    </source>
</evidence>
<dbReference type="PANTHER" id="PTHR22777">
    <property type="entry name" value="HEMOLYSIN-RELATED"/>
    <property type="match status" value="1"/>
</dbReference>
<dbReference type="InterPro" id="IPR005170">
    <property type="entry name" value="Transptr-assoc_dom"/>
</dbReference>
<evidence type="ECO:0000256" key="9">
    <source>
        <dbReference type="PROSITE-ProRule" id="PRU01193"/>
    </source>
</evidence>
<dbReference type="Pfam" id="PF00571">
    <property type="entry name" value="CBS"/>
    <property type="match status" value="2"/>
</dbReference>
<comment type="caution">
    <text evidence="13">The sequence shown here is derived from an EMBL/GenBank/DDBJ whole genome shotgun (WGS) entry which is preliminary data.</text>
</comment>
<dbReference type="InterPro" id="IPR002550">
    <property type="entry name" value="CNNM"/>
</dbReference>
<evidence type="ECO:0000259" key="11">
    <source>
        <dbReference type="PROSITE" id="PS51371"/>
    </source>
</evidence>
<keyword evidence="5 9" id="KW-1133">Transmembrane helix</keyword>
<evidence type="ECO:0000256" key="10">
    <source>
        <dbReference type="SAM" id="Phobius"/>
    </source>
</evidence>
<dbReference type="PANTHER" id="PTHR22777:SF17">
    <property type="entry name" value="UPF0053 PROTEIN SLL0260"/>
    <property type="match status" value="1"/>
</dbReference>
<keyword evidence="7 9" id="KW-0472">Membrane</keyword>
<keyword evidence="14" id="KW-1185">Reference proteome</keyword>
<keyword evidence="4" id="KW-0677">Repeat</keyword>
<dbReference type="PROSITE" id="PS51371">
    <property type="entry name" value="CBS"/>
    <property type="match status" value="2"/>
</dbReference>
<dbReference type="Gene3D" id="3.30.465.10">
    <property type="match status" value="1"/>
</dbReference>
<dbReference type="SUPFAM" id="SSF56176">
    <property type="entry name" value="FAD-binding/transporter-associated domain-like"/>
    <property type="match status" value="1"/>
</dbReference>
<dbReference type="Proteomes" id="UP001482154">
    <property type="component" value="Unassembled WGS sequence"/>
</dbReference>
<name>A0ABV1IUN0_9FIRM</name>
<dbReference type="InterPro" id="IPR016169">
    <property type="entry name" value="FAD-bd_PCMH_sub2"/>
</dbReference>
<evidence type="ECO:0000256" key="6">
    <source>
        <dbReference type="ARBA" id="ARBA00023122"/>
    </source>
</evidence>
<dbReference type="Pfam" id="PF01595">
    <property type="entry name" value="CNNM"/>
    <property type="match status" value="1"/>
</dbReference>
<dbReference type="SUPFAM" id="SSF54631">
    <property type="entry name" value="CBS-domain pair"/>
    <property type="match status" value="1"/>
</dbReference>
<dbReference type="SMART" id="SM00116">
    <property type="entry name" value="CBS"/>
    <property type="match status" value="2"/>
</dbReference>
<protein>
    <submittedName>
        <fullName evidence="13">Hemolysin family protein</fullName>
    </submittedName>
</protein>
<feature type="transmembrane region" description="Helical" evidence="10">
    <location>
        <begin position="127"/>
        <end position="145"/>
    </location>
</feature>